<comment type="caution">
    <text evidence="2">The sequence shown here is derived from an EMBL/GenBank/DDBJ whole genome shotgun (WGS) entry which is preliminary data.</text>
</comment>
<reference evidence="2 3" key="1">
    <citation type="submission" date="2017-06" db="EMBL/GenBank/DDBJ databases">
        <title>Comparative genomic analysis of Ambrosia Fusariam Clade fungi.</title>
        <authorList>
            <person name="Stajich J.E."/>
            <person name="Carrillo J."/>
            <person name="Kijimoto T."/>
            <person name="Eskalen A."/>
            <person name="O'Donnell K."/>
            <person name="Kasson M."/>
        </authorList>
    </citation>
    <scope>NUCLEOTIDE SEQUENCE [LARGE SCALE GENOMIC DNA]</scope>
    <source>
        <strain evidence="2 3">NRRL62584</strain>
    </source>
</reference>
<dbReference type="Proteomes" id="UP000288168">
    <property type="component" value="Unassembled WGS sequence"/>
</dbReference>
<dbReference type="AlphaFoldDB" id="A0A428R076"/>
<evidence type="ECO:0000313" key="3">
    <source>
        <dbReference type="Proteomes" id="UP000288168"/>
    </source>
</evidence>
<keyword evidence="3" id="KW-1185">Reference proteome</keyword>
<gene>
    <name evidence="2" type="ORF">CEP54_001632</name>
</gene>
<feature type="region of interest" description="Disordered" evidence="1">
    <location>
        <begin position="53"/>
        <end position="94"/>
    </location>
</feature>
<evidence type="ECO:0000256" key="1">
    <source>
        <dbReference type="SAM" id="MobiDB-lite"/>
    </source>
</evidence>
<dbReference type="EMBL" id="NKCI01000008">
    <property type="protein sequence ID" value="RSL70818.1"/>
    <property type="molecule type" value="Genomic_DNA"/>
</dbReference>
<organism evidence="2 3">
    <name type="scientific">Fusarium duplospermum</name>
    <dbReference type="NCBI Taxonomy" id="1325734"/>
    <lineage>
        <taxon>Eukaryota</taxon>
        <taxon>Fungi</taxon>
        <taxon>Dikarya</taxon>
        <taxon>Ascomycota</taxon>
        <taxon>Pezizomycotina</taxon>
        <taxon>Sordariomycetes</taxon>
        <taxon>Hypocreomycetidae</taxon>
        <taxon>Hypocreales</taxon>
        <taxon>Nectriaceae</taxon>
        <taxon>Fusarium</taxon>
        <taxon>Fusarium solani species complex</taxon>
    </lineage>
</organism>
<feature type="compositionally biased region" description="Polar residues" evidence="1">
    <location>
        <begin position="76"/>
        <end position="94"/>
    </location>
</feature>
<protein>
    <submittedName>
        <fullName evidence="2">Uncharacterized protein</fullName>
    </submittedName>
</protein>
<evidence type="ECO:0000313" key="2">
    <source>
        <dbReference type="EMBL" id="RSL70818.1"/>
    </source>
</evidence>
<name>A0A428R076_9HYPO</name>
<sequence length="94" mass="10254">MSSPLSSYVFDEYGMTWITCDLCSGSFQREAQICKLCQGSKVRRVSYDYLAGASAPPQVQHQGGNPPAPPKRDNNNNHGSPPSNQGVYSSRRSS</sequence>
<accession>A0A428R076</accession>
<proteinExistence type="predicted"/>
<dbReference type="OrthoDB" id="5087153at2759"/>